<sequence>MTDDTTLTAARAAPAKPTRRRRMMALSGALIVAAAAWGASRVLYPATIRSTDDAYVNGHVVSITPQTAGSVTAIFADNPDRVQAGQTLVEIDPNDARIALDAAQAELARTVRHVRGLFALEAQTAALVELRRTELDRAKADLRARQGIAAQGAVTEEEARHAGDAVKAAQAAYDAALQTHADALAQVRGTDVDHHPDVQAALARVRAASLALERTTIRSPVSGMVAQRSVQLGKRVAVGDRLMAVVPLDQLWVEANFKEVELDGMCPGQTAIVTADVYGSRATYHGTVVDIEAGSGAAFSLLPAQNATGNWIKVVQRVPVRILLDPHEIAKHPLRIGMSTEVEVDTRTCPSGKDLGRPLTVERTSLYEDEQRTADQRAASALADSTGAQR</sequence>
<evidence type="ECO:0000259" key="4">
    <source>
        <dbReference type="Pfam" id="PF25963"/>
    </source>
</evidence>
<dbReference type="AlphaFoldDB" id="A0A6J5D3X7"/>
<dbReference type="EMBL" id="CADIKH010000003">
    <property type="protein sequence ID" value="CAB3748990.1"/>
    <property type="molecule type" value="Genomic_DNA"/>
</dbReference>
<evidence type="ECO:0000256" key="1">
    <source>
        <dbReference type="ARBA" id="ARBA00004196"/>
    </source>
</evidence>
<organism evidence="5 6">
    <name type="scientific">Paraburkholderia humisilvae</name>
    <dbReference type="NCBI Taxonomy" id="627669"/>
    <lineage>
        <taxon>Bacteria</taxon>
        <taxon>Pseudomonadati</taxon>
        <taxon>Pseudomonadota</taxon>
        <taxon>Betaproteobacteria</taxon>
        <taxon>Burkholderiales</taxon>
        <taxon>Burkholderiaceae</taxon>
        <taxon>Paraburkholderia</taxon>
    </lineage>
</organism>
<dbReference type="Pfam" id="PF25885">
    <property type="entry name" value="HH_EMRA"/>
    <property type="match status" value="1"/>
</dbReference>
<dbReference type="Pfam" id="PF25963">
    <property type="entry name" value="Beta-barrel_AAEA"/>
    <property type="match status" value="1"/>
</dbReference>
<evidence type="ECO:0000313" key="6">
    <source>
        <dbReference type="Proteomes" id="UP000494363"/>
    </source>
</evidence>
<evidence type="ECO:0000313" key="5">
    <source>
        <dbReference type="EMBL" id="CAB3748990.1"/>
    </source>
</evidence>
<evidence type="ECO:0000259" key="3">
    <source>
        <dbReference type="Pfam" id="PF25885"/>
    </source>
</evidence>
<gene>
    <name evidence="5" type="primary">emrA_2</name>
    <name evidence="5" type="ORF">LMG29542_00822</name>
</gene>
<reference evidence="5 6" key="1">
    <citation type="submission" date="2020-04" db="EMBL/GenBank/DDBJ databases">
        <authorList>
            <person name="De Canck E."/>
        </authorList>
    </citation>
    <scope>NUCLEOTIDE SEQUENCE [LARGE SCALE GENOMIC DNA]</scope>
    <source>
        <strain evidence="5 6">LMG 29542</strain>
    </source>
</reference>
<dbReference type="InterPro" id="IPR058634">
    <property type="entry name" value="AaeA-lik-b-barrel"/>
</dbReference>
<feature type="domain" description="p-hydroxybenzoic acid efflux pump subunit AaeA-like beta-barrel" evidence="4">
    <location>
        <begin position="251"/>
        <end position="344"/>
    </location>
</feature>
<dbReference type="InterPro" id="IPR050739">
    <property type="entry name" value="MFP"/>
</dbReference>
<dbReference type="GO" id="GO:0055085">
    <property type="term" value="P:transmembrane transport"/>
    <property type="evidence" value="ECO:0007669"/>
    <property type="project" value="InterPro"/>
</dbReference>
<dbReference type="PANTHER" id="PTHR30386:SF19">
    <property type="entry name" value="MULTIDRUG EXPORT PROTEIN EMRA-RELATED"/>
    <property type="match status" value="1"/>
</dbReference>
<protein>
    <submittedName>
        <fullName evidence="5">Multidrug export protein EmrA</fullName>
    </submittedName>
</protein>
<feature type="domain" description="Multidrug export protein EmrA/FarA alpha-helical hairpin" evidence="3">
    <location>
        <begin position="95"/>
        <end position="215"/>
    </location>
</feature>
<dbReference type="Gene3D" id="2.40.30.170">
    <property type="match status" value="1"/>
</dbReference>
<feature type="compositionally biased region" description="Basic and acidic residues" evidence="2">
    <location>
        <begin position="365"/>
        <end position="375"/>
    </location>
</feature>
<dbReference type="Gene3D" id="2.40.50.100">
    <property type="match status" value="1"/>
</dbReference>
<dbReference type="PANTHER" id="PTHR30386">
    <property type="entry name" value="MEMBRANE FUSION SUBUNIT OF EMRAB-TOLC MULTIDRUG EFFLUX PUMP"/>
    <property type="match status" value="1"/>
</dbReference>
<dbReference type="RefSeq" id="WP_246355674.1">
    <property type="nucleotide sequence ID" value="NZ_CADIKH010000003.1"/>
</dbReference>
<dbReference type="GO" id="GO:0030313">
    <property type="term" value="C:cell envelope"/>
    <property type="evidence" value="ECO:0007669"/>
    <property type="project" value="UniProtKB-SubCell"/>
</dbReference>
<dbReference type="SUPFAM" id="SSF111369">
    <property type="entry name" value="HlyD-like secretion proteins"/>
    <property type="match status" value="1"/>
</dbReference>
<comment type="subcellular location">
    <subcellularLocation>
        <location evidence="1">Cell envelope</location>
    </subcellularLocation>
</comment>
<feature type="region of interest" description="Disordered" evidence="2">
    <location>
        <begin position="365"/>
        <end position="390"/>
    </location>
</feature>
<dbReference type="InterPro" id="IPR058633">
    <property type="entry name" value="EmrA/FarA_HH"/>
</dbReference>
<keyword evidence="6" id="KW-1185">Reference proteome</keyword>
<evidence type="ECO:0000256" key="2">
    <source>
        <dbReference type="SAM" id="MobiDB-lite"/>
    </source>
</evidence>
<name>A0A6J5D3X7_9BURK</name>
<accession>A0A6J5D3X7</accession>
<dbReference type="Proteomes" id="UP000494363">
    <property type="component" value="Unassembled WGS sequence"/>
</dbReference>
<proteinExistence type="predicted"/>